<proteinExistence type="evidence at transcript level"/>
<feature type="non-terminal residue" evidence="1">
    <location>
        <position position="1"/>
    </location>
</feature>
<sequence length="67" mass="7657">YAFSKSSFTSSSFFFSLSVSLFCVRSQTSFVQLIILIIYFRRPSLSLSFSFMAVRSAFTIQLETSNE</sequence>
<reference evidence="1" key="1">
    <citation type="journal article" date="2014" name="PLoS Negl. Trop. Dis.">
        <title>An updated insight into the Sialotranscriptome of Triatoma infestans: developmental stage and geographic variations.</title>
        <authorList>
            <person name="Schwarz A."/>
            <person name="Medrano-Mercado N."/>
            <person name="Schaub G.A."/>
            <person name="Struchiner C.J."/>
            <person name="Bargues M.D."/>
            <person name="Levy M.Z."/>
            <person name="Ribeiro J.M."/>
        </authorList>
    </citation>
    <scope>NUCLEOTIDE SEQUENCE</scope>
    <source>
        <strain evidence="1">Chile</strain>
        <tissue evidence="1">Salivary glands</tissue>
    </source>
</reference>
<name>A0A023F5Z4_TRIIF</name>
<dbReference type="AlphaFoldDB" id="A0A023F5Z4"/>
<dbReference type="EMBL" id="GBBI01002095">
    <property type="protein sequence ID" value="JAC16617.1"/>
    <property type="molecule type" value="mRNA"/>
</dbReference>
<feature type="non-terminal residue" evidence="1">
    <location>
        <position position="67"/>
    </location>
</feature>
<protein>
    <submittedName>
        <fullName evidence="1">Putative secreted protein</fullName>
    </submittedName>
</protein>
<organism evidence="1">
    <name type="scientific">Triatoma infestans</name>
    <name type="common">Assassin bug</name>
    <dbReference type="NCBI Taxonomy" id="30076"/>
    <lineage>
        <taxon>Eukaryota</taxon>
        <taxon>Metazoa</taxon>
        <taxon>Ecdysozoa</taxon>
        <taxon>Arthropoda</taxon>
        <taxon>Hexapoda</taxon>
        <taxon>Insecta</taxon>
        <taxon>Pterygota</taxon>
        <taxon>Neoptera</taxon>
        <taxon>Paraneoptera</taxon>
        <taxon>Hemiptera</taxon>
        <taxon>Heteroptera</taxon>
        <taxon>Panheteroptera</taxon>
        <taxon>Cimicomorpha</taxon>
        <taxon>Reduviidae</taxon>
        <taxon>Triatominae</taxon>
        <taxon>Triatoma</taxon>
    </lineage>
</organism>
<evidence type="ECO:0000313" key="1">
    <source>
        <dbReference type="EMBL" id="JAC16617.1"/>
    </source>
</evidence>
<accession>A0A023F5Z4</accession>